<gene>
    <name evidence="1" type="ORF">S01H1_72064</name>
</gene>
<sequence length="122" mass="13406">DGENISLEMPYVNLISQRDAIDRALRGLELISNPATILNVCGPITSVRELCTKLGEHMGRAPNFADDEVDTALLANDDFCTSKFGPYRDGVDDMLQAAAEWVKAGGEDWNLPTMFGKATHEY</sequence>
<reference evidence="1" key="1">
    <citation type="journal article" date="2014" name="Front. Microbiol.">
        <title>High frequency of phylogenetically diverse reductive dehalogenase-homologous genes in deep subseafloor sedimentary metagenomes.</title>
        <authorList>
            <person name="Kawai M."/>
            <person name="Futagami T."/>
            <person name="Toyoda A."/>
            <person name="Takaki Y."/>
            <person name="Nishi S."/>
            <person name="Hori S."/>
            <person name="Arai W."/>
            <person name="Tsubouchi T."/>
            <person name="Morono Y."/>
            <person name="Uchiyama I."/>
            <person name="Ito T."/>
            <person name="Fujiyama A."/>
            <person name="Inagaki F."/>
            <person name="Takami H."/>
        </authorList>
    </citation>
    <scope>NUCLEOTIDE SEQUENCE</scope>
    <source>
        <strain evidence="1">Expedition CK06-06</strain>
    </source>
</reference>
<evidence type="ECO:0008006" key="2">
    <source>
        <dbReference type="Google" id="ProtNLM"/>
    </source>
</evidence>
<name>X0Y5H1_9ZZZZ</name>
<feature type="non-terminal residue" evidence="1">
    <location>
        <position position="1"/>
    </location>
</feature>
<proteinExistence type="predicted"/>
<dbReference type="AlphaFoldDB" id="X0Y5H1"/>
<protein>
    <recommendedName>
        <fullName evidence="2">NAD-dependent epimerase/dehydratase domain-containing protein</fullName>
    </recommendedName>
</protein>
<dbReference type="EMBL" id="BARS01048029">
    <property type="protein sequence ID" value="GAG32096.1"/>
    <property type="molecule type" value="Genomic_DNA"/>
</dbReference>
<accession>X0Y5H1</accession>
<organism evidence="1">
    <name type="scientific">marine sediment metagenome</name>
    <dbReference type="NCBI Taxonomy" id="412755"/>
    <lineage>
        <taxon>unclassified sequences</taxon>
        <taxon>metagenomes</taxon>
        <taxon>ecological metagenomes</taxon>
    </lineage>
</organism>
<comment type="caution">
    <text evidence="1">The sequence shown here is derived from an EMBL/GenBank/DDBJ whole genome shotgun (WGS) entry which is preliminary data.</text>
</comment>
<evidence type="ECO:0000313" key="1">
    <source>
        <dbReference type="EMBL" id="GAG32096.1"/>
    </source>
</evidence>